<sequence>MKSAKVVKLSKKKVKISTIFNGISRAAACDVDIGNMVNLIGGPSMSLNVSNFLVYDKTLGKDLDIIPATPLILPVQTVAHNLSSPAIAWMRLFVVYKYLEKEFQCPMCSRLGDGKDKPLQYAFIGFDRQKKVKMAWPMAIINLNLDLMKDDYLTSMLHMQGGAHVSKLKKLAPDVEFISCNTKAGSHSTPSSSWTYIQMNTLACYSIPEGTPVAQAS</sequence>
<dbReference type="AlphaFoldDB" id="A0A9P6ZMI1"/>
<proteinExistence type="predicted"/>
<keyword evidence="2" id="KW-1185">Reference proteome</keyword>
<evidence type="ECO:0000313" key="1">
    <source>
        <dbReference type="EMBL" id="KAG1771372.1"/>
    </source>
</evidence>
<comment type="caution">
    <text evidence="1">The sequence shown here is derived from an EMBL/GenBank/DDBJ whole genome shotgun (WGS) entry which is preliminary data.</text>
</comment>
<gene>
    <name evidence="1" type="ORF">EV702DRAFT_1247546</name>
</gene>
<name>A0A9P6ZMI1_9AGAM</name>
<dbReference type="OrthoDB" id="10532294at2759"/>
<organism evidence="1 2">
    <name type="scientific">Suillus placidus</name>
    <dbReference type="NCBI Taxonomy" id="48579"/>
    <lineage>
        <taxon>Eukaryota</taxon>
        <taxon>Fungi</taxon>
        <taxon>Dikarya</taxon>
        <taxon>Basidiomycota</taxon>
        <taxon>Agaricomycotina</taxon>
        <taxon>Agaricomycetes</taxon>
        <taxon>Agaricomycetidae</taxon>
        <taxon>Boletales</taxon>
        <taxon>Suillineae</taxon>
        <taxon>Suillaceae</taxon>
        <taxon>Suillus</taxon>
    </lineage>
</organism>
<protein>
    <submittedName>
        <fullName evidence="1">Uncharacterized protein</fullName>
    </submittedName>
</protein>
<dbReference type="EMBL" id="JABBWD010000059">
    <property type="protein sequence ID" value="KAG1771372.1"/>
    <property type="molecule type" value="Genomic_DNA"/>
</dbReference>
<reference evidence="1" key="1">
    <citation type="journal article" date="2020" name="New Phytol.">
        <title>Comparative genomics reveals dynamic genome evolution in host specialist ectomycorrhizal fungi.</title>
        <authorList>
            <person name="Lofgren L.A."/>
            <person name="Nguyen N.H."/>
            <person name="Vilgalys R."/>
            <person name="Ruytinx J."/>
            <person name="Liao H.L."/>
            <person name="Branco S."/>
            <person name="Kuo A."/>
            <person name="LaButti K."/>
            <person name="Lipzen A."/>
            <person name="Andreopoulos W."/>
            <person name="Pangilinan J."/>
            <person name="Riley R."/>
            <person name="Hundley H."/>
            <person name="Na H."/>
            <person name="Barry K."/>
            <person name="Grigoriev I.V."/>
            <person name="Stajich J.E."/>
            <person name="Kennedy P.G."/>
        </authorList>
    </citation>
    <scope>NUCLEOTIDE SEQUENCE</scope>
    <source>
        <strain evidence="1">DOB743</strain>
    </source>
</reference>
<evidence type="ECO:0000313" key="2">
    <source>
        <dbReference type="Proteomes" id="UP000714275"/>
    </source>
</evidence>
<accession>A0A9P6ZMI1</accession>
<dbReference type="Proteomes" id="UP000714275">
    <property type="component" value="Unassembled WGS sequence"/>
</dbReference>